<evidence type="ECO:0000313" key="1">
    <source>
        <dbReference type="EMBL" id="AAK79888.1"/>
    </source>
</evidence>
<organism evidence="1 2">
    <name type="scientific">Clostridium acetobutylicum (strain ATCC 824 / DSM 792 / JCM 1419 / IAM 19013 / LMG 5710 / NBRC 13948 / NRRL B-527 / VKM B-1787 / 2291 / W)</name>
    <dbReference type="NCBI Taxonomy" id="272562"/>
    <lineage>
        <taxon>Bacteria</taxon>
        <taxon>Bacillati</taxon>
        <taxon>Bacillota</taxon>
        <taxon>Clostridia</taxon>
        <taxon>Eubacteriales</taxon>
        <taxon>Clostridiaceae</taxon>
        <taxon>Clostridium</taxon>
    </lineage>
</organism>
<reference evidence="1 2" key="1">
    <citation type="journal article" date="2001" name="J. Bacteriol.">
        <title>Genome sequence and comparative analysis of the solvent-producing bacterium Clostridium acetobutylicum.</title>
        <authorList>
            <person name="Nolling J."/>
            <person name="Breton G."/>
            <person name="Omelchenko M.V."/>
            <person name="Makarova K.S."/>
            <person name="Zeng Q."/>
            <person name="Gibson R."/>
            <person name="Lee H.M."/>
            <person name="Dubois J."/>
            <person name="Qiu D."/>
            <person name="Hitti J."/>
            <person name="Wolf Y.I."/>
            <person name="Tatusov R.L."/>
            <person name="Sabathe F."/>
            <person name="Doucette-Stamm L."/>
            <person name="Soucaille P."/>
            <person name="Daly M.J."/>
            <person name="Bennett G.N."/>
            <person name="Koonin E.V."/>
            <person name="Smith D.R."/>
        </authorList>
    </citation>
    <scope>NUCLEOTIDE SEQUENCE [LARGE SCALE GENOMIC DNA]</scope>
    <source>
        <strain evidence="2">ATCC 824 / DSM 792 / JCM 1419 / LMG 5710 / VKM B-1787</strain>
    </source>
</reference>
<dbReference type="EMBL" id="AE001437">
    <property type="protein sequence ID" value="AAK79888.1"/>
    <property type="molecule type" value="Genomic_DNA"/>
</dbReference>
<gene>
    <name evidence="1" type="ordered locus">CA_C1926</name>
</gene>
<dbReference type="STRING" id="272562.CA_C1926"/>
<evidence type="ECO:0000313" key="2">
    <source>
        <dbReference type="Proteomes" id="UP000000814"/>
    </source>
</evidence>
<dbReference type="HOGENOM" id="CLU_2631822_0_0_9"/>
<keyword evidence="2" id="KW-1185">Reference proteome</keyword>
<dbReference type="KEGG" id="cac:CA_C1926"/>
<protein>
    <submittedName>
        <fullName evidence="1">Uncharacterized protein</fullName>
    </submittedName>
</protein>
<name>Q97HT2_CLOAB</name>
<dbReference type="RefSeq" id="WP_010965229.1">
    <property type="nucleotide sequence ID" value="NC_003030.1"/>
</dbReference>
<dbReference type="AlphaFoldDB" id="Q97HT2"/>
<proteinExistence type="predicted"/>
<dbReference type="PIR" id="E97137">
    <property type="entry name" value="E97137"/>
</dbReference>
<dbReference type="PATRIC" id="fig|272562.8.peg.2128"/>
<accession>Q97HT2</accession>
<dbReference type="Proteomes" id="UP000000814">
    <property type="component" value="Chromosome"/>
</dbReference>
<sequence>MNKKDAAKILESIKKGKWNTGSNSFEALEVAIRCLKGQNSKAKGGRAAKKKGANGEREWASKCREQGYENVIRGQQF</sequence>